<proteinExistence type="inferred from homology"/>
<evidence type="ECO:0000313" key="6">
    <source>
        <dbReference type="Proteomes" id="UP000698335"/>
    </source>
</evidence>
<dbReference type="GO" id="GO:0015074">
    <property type="term" value="P:DNA integration"/>
    <property type="evidence" value="ECO:0007669"/>
    <property type="project" value="InterPro"/>
</dbReference>
<comment type="caution">
    <text evidence="5">The sequence shown here is derived from an EMBL/GenBank/DDBJ whole genome shotgun (WGS) entry which is preliminary data.</text>
</comment>
<dbReference type="Gene3D" id="1.10.443.10">
    <property type="entry name" value="Intergrase catalytic core"/>
    <property type="match status" value="1"/>
</dbReference>
<dbReference type="InterPro" id="IPR010998">
    <property type="entry name" value="Integrase_recombinase_N"/>
</dbReference>
<sequence>MPISINEESLFCDYYSQWISVYKEGAIREVTMGKYRLTQSWLAKLIPDLKIKDLDRTSYQQLINGYAVHHERQTTMDFHHQLKGAILDAVDEGLIPRDPTRKAIIKGKQPRTKKIKYLNQFELHAMLGDLDLSGEPSWDWLILIVAKTGLRFSEALGLTPEDFDFAHQTLSVNKTWDYKNGGGFVPTKNASSVRKVQLDWQLIMQLSGLLKDLPPTEPIFAKGKVYNSTANSVLARHCQNVGVPTISVHGLRHTHASLLLFAGVSIASVSRRLGHASMTTTQETYLHVIQELENKDIDIVMRALSTLI</sequence>
<evidence type="ECO:0000313" key="5">
    <source>
        <dbReference type="EMBL" id="MBF4808271.1"/>
    </source>
</evidence>
<evidence type="ECO:0000256" key="3">
    <source>
        <dbReference type="ARBA" id="ARBA00023172"/>
    </source>
</evidence>
<dbReference type="CDD" id="cd01189">
    <property type="entry name" value="INT_ICEBs1_C_like"/>
    <property type="match status" value="1"/>
</dbReference>
<dbReference type="InterPro" id="IPR013762">
    <property type="entry name" value="Integrase-like_cat_sf"/>
</dbReference>
<evidence type="ECO:0000259" key="4">
    <source>
        <dbReference type="PROSITE" id="PS51898"/>
    </source>
</evidence>
<dbReference type="InterPro" id="IPR050090">
    <property type="entry name" value="Tyrosine_recombinase_XerCD"/>
</dbReference>
<accession>A0A930VX96</accession>
<dbReference type="InterPro" id="IPR011010">
    <property type="entry name" value="DNA_brk_join_enz"/>
</dbReference>
<dbReference type="PROSITE" id="PS51898">
    <property type="entry name" value="TYR_RECOMBINASE"/>
    <property type="match status" value="1"/>
</dbReference>
<comment type="similarity">
    <text evidence="1">Belongs to the 'phage' integrase family.</text>
</comment>
<keyword evidence="2" id="KW-0238">DNA-binding</keyword>
<reference evidence="5" key="1">
    <citation type="submission" date="2020-04" db="EMBL/GenBank/DDBJ databases">
        <title>Deep metagenomics examines the oral microbiome during advanced dental caries in children, revealing novel taxa and co-occurrences with host molecules.</title>
        <authorList>
            <person name="Baker J.L."/>
            <person name="Morton J.T."/>
            <person name="Dinis M."/>
            <person name="Alvarez R."/>
            <person name="Tran N.C."/>
            <person name="Knight R."/>
            <person name="Edlund A."/>
        </authorList>
    </citation>
    <scope>NUCLEOTIDE SEQUENCE</scope>
    <source>
        <strain evidence="5">JCVI_38_bin.5</strain>
    </source>
</reference>
<dbReference type="Gene3D" id="1.10.150.130">
    <property type="match status" value="1"/>
</dbReference>
<evidence type="ECO:0000256" key="2">
    <source>
        <dbReference type="ARBA" id="ARBA00023125"/>
    </source>
</evidence>
<name>A0A930VX96_9ACTN</name>
<dbReference type="GO" id="GO:0006310">
    <property type="term" value="P:DNA recombination"/>
    <property type="evidence" value="ECO:0007669"/>
    <property type="project" value="UniProtKB-KW"/>
</dbReference>
<dbReference type="GO" id="GO:0003677">
    <property type="term" value="F:DNA binding"/>
    <property type="evidence" value="ECO:0007669"/>
    <property type="project" value="UniProtKB-KW"/>
</dbReference>
<protein>
    <submittedName>
        <fullName evidence="5">Site-specific integrase</fullName>
    </submittedName>
</protein>
<feature type="domain" description="Tyr recombinase" evidence="4">
    <location>
        <begin position="113"/>
        <end position="299"/>
    </location>
</feature>
<keyword evidence="3" id="KW-0233">DNA recombination</keyword>
<dbReference type="PANTHER" id="PTHR30349">
    <property type="entry name" value="PHAGE INTEGRASE-RELATED"/>
    <property type="match status" value="1"/>
</dbReference>
<dbReference type="Pfam" id="PF00589">
    <property type="entry name" value="Phage_integrase"/>
    <property type="match status" value="1"/>
</dbReference>
<gene>
    <name evidence="5" type="ORF">HXK26_06200</name>
</gene>
<dbReference type="PANTHER" id="PTHR30349:SF64">
    <property type="entry name" value="PROPHAGE INTEGRASE INTD-RELATED"/>
    <property type="match status" value="1"/>
</dbReference>
<evidence type="ECO:0000256" key="1">
    <source>
        <dbReference type="ARBA" id="ARBA00008857"/>
    </source>
</evidence>
<dbReference type="SUPFAM" id="SSF56349">
    <property type="entry name" value="DNA breaking-rejoining enzymes"/>
    <property type="match status" value="1"/>
</dbReference>
<dbReference type="EMBL" id="JABZGW010000286">
    <property type="protein sequence ID" value="MBF4808271.1"/>
    <property type="molecule type" value="Genomic_DNA"/>
</dbReference>
<organism evidence="5 6">
    <name type="scientific">Lancefieldella rimae</name>
    <dbReference type="NCBI Taxonomy" id="1383"/>
    <lineage>
        <taxon>Bacteria</taxon>
        <taxon>Bacillati</taxon>
        <taxon>Actinomycetota</taxon>
        <taxon>Coriobacteriia</taxon>
        <taxon>Coriobacteriales</taxon>
        <taxon>Atopobiaceae</taxon>
        <taxon>Lancefieldella</taxon>
    </lineage>
</organism>
<dbReference type="InterPro" id="IPR002104">
    <property type="entry name" value="Integrase_catalytic"/>
</dbReference>
<dbReference type="Proteomes" id="UP000698335">
    <property type="component" value="Unassembled WGS sequence"/>
</dbReference>
<dbReference type="AlphaFoldDB" id="A0A930VX96"/>